<keyword evidence="5" id="KW-0804">Transcription</keyword>
<evidence type="ECO:0000256" key="3">
    <source>
        <dbReference type="ARBA" id="ARBA00023082"/>
    </source>
</evidence>
<dbReference type="Pfam" id="PF08281">
    <property type="entry name" value="Sigma70_r4_2"/>
    <property type="match status" value="1"/>
</dbReference>
<dbReference type="Proteomes" id="UP000675554">
    <property type="component" value="Unassembled WGS sequence"/>
</dbReference>
<comment type="similarity">
    <text evidence="1">Belongs to the sigma-70 factor family. ECF subfamily.</text>
</comment>
<keyword evidence="2" id="KW-0805">Transcription regulation</keyword>
<reference evidence="8" key="1">
    <citation type="submission" date="2021-04" db="EMBL/GenBank/DDBJ databases">
        <title>Sequencing of actinobacteria type strains.</title>
        <authorList>
            <person name="Nguyen G.-S."/>
            <person name="Wentzel A."/>
        </authorList>
    </citation>
    <scope>NUCLEOTIDE SEQUENCE</scope>
    <source>
        <strain evidence="8">DSM 42095</strain>
    </source>
</reference>
<evidence type="ECO:0000256" key="1">
    <source>
        <dbReference type="ARBA" id="ARBA00010641"/>
    </source>
</evidence>
<protein>
    <submittedName>
        <fullName evidence="8">Sigma-70 family RNA polymerase sigma factor</fullName>
    </submittedName>
</protein>
<evidence type="ECO:0000313" key="9">
    <source>
        <dbReference type="Proteomes" id="UP000675554"/>
    </source>
</evidence>
<dbReference type="SUPFAM" id="SSF88659">
    <property type="entry name" value="Sigma3 and sigma4 domains of RNA polymerase sigma factors"/>
    <property type="match status" value="1"/>
</dbReference>
<accession>A0A8T4J0A2</accession>
<dbReference type="GO" id="GO:0006352">
    <property type="term" value="P:DNA-templated transcription initiation"/>
    <property type="evidence" value="ECO:0007669"/>
    <property type="project" value="InterPro"/>
</dbReference>
<feature type="domain" description="RNA polymerase sigma factor 70 region 4 type 2" evidence="7">
    <location>
        <begin position="159"/>
        <end position="211"/>
    </location>
</feature>
<dbReference type="InterPro" id="IPR036388">
    <property type="entry name" value="WH-like_DNA-bd_sf"/>
</dbReference>
<sequence>MRTATYPVVPAFPATGALRRGWERLLRGLLARTGQPPPGVRQPVVPVPTAPLSTPGEPHPAIDDLYHHRRLDLVRLALFLVDDLPTAEDVVQDAFAALFRRHGAQMRGVDDPEAYLRTSVVNRSRSVLRRRRTARAHIPEREGHVPPVDEHVLLREEHREVLEALRRLTRRQREVLVLRYWSHLTEAQIATTLDLSRGAVKSTASRALDALSRQLGGSR</sequence>
<dbReference type="InterPro" id="IPR013249">
    <property type="entry name" value="RNA_pol_sigma70_r4_t2"/>
</dbReference>
<dbReference type="Gene3D" id="1.10.1740.10">
    <property type="match status" value="1"/>
</dbReference>
<dbReference type="SUPFAM" id="SSF88946">
    <property type="entry name" value="Sigma2 domain of RNA polymerase sigma factors"/>
    <property type="match status" value="1"/>
</dbReference>
<keyword evidence="3" id="KW-0731">Sigma factor</keyword>
<dbReference type="NCBIfam" id="TIGR02937">
    <property type="entry name" value="sigma70-ECF"/>
    <property type="match status" value="1"/>
</dbReference>
<comment type="caution">
    <text evidence="8">The sequence shown here is derived from an EMBL/GenBank/DDBJ whole genome shotgun (WGS) entry which is preliminary data.</text>
</comment>
<dbReference type="InterPro" id="IPR013324">
    <property type="entry name" value="RNA_pol_sigma_r3/r4-like"/>
</dbReference>
<dbReference type="PANTHER" id="PTHR43133:SF50">
    <property type="entry name" value="ECF RNA POLYMERASE SIGMA FACTOR SIGM"/>
    <property type="match status" value="1"/>
</dbReference>
<dbReference type="AlphaFoldDB" id="A0A8T4J0A2"/>
<dbReference type="GO" id="GO:0003677">
    <property type="term" value="F:DNA binding"/>
    <property type="evidence" value="ECO:0007669"/>
    <property type="project" value="UniProtKB-KW"/>
</dbReference>
<name>A0A8T4J0A2_9ACTN</name>
<evidence type="ECO:0000259" key="6">
    <source>
        <dbReference type="Pfam" id="PF04542"/>
    </source>
</evidence>
<gene>
    <name evidence="8" type="ORF">KDA82_35215</name>
</gene>
<evidence type="ECO:0000256" key="2">
    <source>
        <dbReference type="ARBA" id="ARBA00023015"/>
    </source>
</evidence>
<dbReference type="InterPro" id="IPR039425">
    <property type="entry name" value="RNA_pol_sigma-70-like"/>
</dbReference>
<dbReference type="CDD" id="cd06171">
    <property type="entry name" value="Sigma70_r4"/>
    <property type="match status" value="1"/>
</dbReference>
<proteinExistence type="inferred from homology"/>
<evidence type="ECO:0000259" key="7">
    <source>
        <dbReference type="Pfam" id="PF08281"/>
    </source>
</evidence>
<evidence type="ECO:0000256" key="5">
    <source>
        <dbReference type="ARBA" id="ARBA00023163"/>
    </source>
</evidence>
<dbReference type="EMBL" id="JAGSMN010001236">
    <property type="protein sequence ID" value="MBR7678141.1"/>
    <property type="molecule type" value="Genomic_DNA"/>
</dbReference>
<dbReference type="PANTHER" id="PTHR43133">
    <property type="entry name" value="RNA POLYMERASE ECF-TYPE SIGMA FACTO"/>
    <property type="match status" value="1"/>
</dbReference>
<dbReference type="GO" id="GO:0016987">
    <property type="term" value="F:sigma factor activity"/>
    <property type="evidence" value="ECO:0007669"/>
    <property type="project" value="UniProtKB-KW"/>
</dbReference>
<keyword evidence="9" id="KW-1185">Reference proteome</keyword>
<evidence type="ECO:0000313" key="8">
    <source>
        <dbReference type="EMBL" id="MBR7678141.1"/>
    </source>
</evidence>
<evidence type="ECO:0000256" key="4">
    <source>
        <dbReference type="ARBA" id="ARBA00023125"/>
    </source>
</evidence>
<dbReference type="InterPro" id="IPR007627">
    <property type="entry name" value="RNA_pol_sigma70_r2"/>
</dbReference>
<dbReference type="Pfam" id="PF04542">
    <property type="entry name" value="Sigma70_r2"/>
    <property type="match status" value="1"/>
</dbReference>
<dbReference type="InterPro" id="IPR014284">
    <property type="entry name" value="RNA_pol_sigma-70_dom"/>
</dbReference>
<organism evidence="8 9">
    <name type="scientific">Streptomyces daliensis</name>
    <dbReference type="NCBI Taxonomy" id="299421"/>
    <lineage>
        <taxon>Bacteria</taxon>
        <taxon>Bacillati</taxon>
        <taxon>Actinomycetota</taxon>
        <taxon>Actinomycetes</taxon>
        <taxon>Kitasatosporales</taxon>
        <taxon>Streptomycetaceae</taxon>
        <taxon>Streptomyces</taxon>
    </lineage>
</organism>
<feature type="domain" description="RNA polymerase sigma-70 region 2" evidence="6">
    <location>
        <begin position="65"/>
        <end position="132"/>
    </location>
</feature>
<dbReference type="Gene3D" id="1.10.10.10">
    <property type="entry name" value="Winged helix-like DNA-binding domain superfamily/Winged helix DNA-binding domain"/>
    <property type="match status" value="1"/>
</dbReference>
<dbReference type="InterPro" id="IPR013325">
    <property type="entry name" value="RNA_pol_sigma_r2"/>
</dbReference>
<keyword evidence="4" id="KW-0238">DNA-binding</keyword>